<dbReference type="InterPro" id="IPR011991">
    <property type="entry name" value="ArsR-like_HTH"/>
</dbReference>
<dbReference type="Gene3D" id="1.10.10.10">
    <property type="entry name" value="Winged helix-like DNA-binding domain superfamily/Winged helix DNA-binding domain"/>
    <property type="match status" value="1"/>
</dbReference>
<dbReference type="KEGG" id="kqi:F1D05_33545"/>
<reference evidence="2" key="1">
    <citation type="submission" date="2019-09" db="EMBL/GenBank/DDBJ databases">
        <title>Antimicrobial potential of Antarctic Bacteria.</title>
        <authorList>
            <person name="Benaud N."/>
            <person name="Edwards R.J."/>
            <person name="Ferrari B.C."/>
        </authorList>
    </citation>
    <scope>NUCLEOTIDE SEQUENCE [LARGE SCALE GENOMIC DNA]</scope>
    <source>
        <strain evidence="2">SPB151</strain>
    </source>
</reference>
<evidence type="ECO:0000313" key="1">
    <source>
        <dbReference type="EMBL" id="QNE21941.1"/>
    </source>
</evidence>
<gene>
    <name evidence="1" type="ORF">F1D05_33545</name>
</gene>
<dbReference type="Proteomes" id="UP000515563">
    <property type="component" value="Chromosome"/>
</dbReference>
<dbReference type="InterPro" id="IPR036390">
    <property type="entry name" value="WH_DNA-bd_sf"/>
</dbReference>
<dbReference type="EMBL" id="CP043661">
    <property type="protein sequence ID" value="QNE21941.1"/>
    <property type="molecule type" value="Genomic_DNA"/>
</dbReference>
<evidence type="ECO:0000313" key="2">
    <source>
        <dbReference type="Proteomes" id="UP000515563"/>
    </source>
</evidence>
<dbReference type="AlphaFoldDB" id="A0A7G6X6S6"/>
<protein>
    <submittedName>
        <fullName evidence="1">Helix-turn-helix domain-containing protein</fullName>
    </submittedName>
</protein>
<dbReference type="Pfam" id="PF12840">
    <property type="entry name" value="HTH_20"/>
    <property type="match status" value="1"/>
</dbReference>
<organism evidence="1 2">
    <name type="scientific">Kribbella qitaiheensis</name>
    <dbReference type="NCBI Taxonomy" id="1544730"/>
    <lineage>
        <taxon>Bacteria</taxon>
        <taxon>Bacillati</taxon>
        <taxon>Actinomycetota</taxon>
        <taxon>Actinomycetes</taxon>
        <taxon>Propionibacteriales</taxon>
        <taxon>Kribbellaceae</taxon>
        <taxon>Kribbella</taxon>
    </lineage>
</organism>
<dbReference type="SUPFAM" id="SSF46785">
    <property type="entry name" value="Winged helix' DNA-binding domain"/>
    <property type="match status" value="1"/>
</dbReference>
<name>A0A7G6X6S6_9ACTN</name>
<dbReference type="RefSeq" id="WP_185444349.1">
    <property type="nucleotide sequence ID" value="NZ_CP043661.1"/>
</dbReference>
<sequence length="225" mass="24299">MDPSHLANVQAIAALEEPTRRQLYELVVRSPAPVSKDEAAAALAIPRTTAAFHLDKLAAEGLLSVVYERRSGRCGPGAGRPAKLYRRSELEVEISLPGRTYDVAGLLLAAALEDAESTGEPPTRALARHATRYGKSLGETARGTRDVIQVLEKQGFEPREDGPDILLGNCPFHLLANEHQQLVCGMNQHLLTGLLDGLGDTDREAILSPSPGHCCVRINQRALDE</sequence>
<dbReference type="InterPro" id="IPR036388">
    <property type="entry name" value="WH-like_DNA-bd_sf"/>
</dbReference>
<reference evidence="1 2" key="2">
    <citation type="journal article" date="2020" name="Microbiol. Resour. Announc.">
        <title>Antarctic desert soil bacteria exhibit high novel natural product potential, evaluated through long-read genome sequencing and comparative genomics.</title>
        <authorList>
            <person name="Benaud N."/>
            <person name="Edwards R.J."/>
            <person name="Amos T.G."/>
            <person name="D'Agostino P.M."/>
            <person name="Gutierrez-Chavez C."/>
            <person name="Montgomery K."/>
            <person name="Nicetic I."/>
            <person name="Ferrari B.C."/>
        </authorList>
    </citation>
    <scope>NUCLEOTIDE SEQUENCE [LARGE SCALE GENOMIC DNA]</scope>
    <source>
        <strain evidence="1 2">SPB151</strain>
    </source>
</reference>
<accession>A0A7G6X6S6</accession>
<proteinExistence type="predicted"/>
<keyword evidence="2" id="KW-1185">Reference proteome</keyword>
<dbReference type="CDD" id="cd00090">
    <property type="entry name" value="HTH_ARSR"/>
    <property type="match status" value="1"/>
</dbReference>